<sequence length="46" mass="5431">MASYIVAWFKAQLQNKQQAQSLFKEGQGIFNDNDWEVSTKENNYLF</sequence>
<proteinExistence type="predicted"/>
<accession>A0A938XQ32</accession>
<organism evidence="1 2">
    <name type="scientific">Halanaerobacter jeridensis</name>
    <dbReference type="NCBI Taxonomy" id="706427"/>
    <lineage>
        <taxon>Bacteria</taxon>
        <taxon>Bacillati</taxon>
        <taxon>Bacillota</taxon>
        <taxon>Clostridia</taxon>
        <taxon>Halanaerobiales</taxon>
        <taxon>Halobacteroidaceae</taxon>
        <taxon>Halanaerobacter</taxon>
    </lineage>
</organism>
<keyword evidence="2" id="KW-1185">Reference proteome</keyword>
<gene>
    <name evidence="1" type="ORF">JOC47_002158</name>
</gene>
<dbReference type="AlphaFoldDB" id="A0A938XQ32"/>
<protein>
    <submittedName>
        <fullName evidence="1">Uncharacterized protein</fullName>
    </submittedName>
</protein>
<dbReference type="EMBL" id="JAFBDQ010000011">
    <property type="protein sequence ID" value="MBM7557292.1"/>
    <property type="molecule type" value="Genomic_DNA"/>
</dbReference>
<evidence type="ECO:0000313" key="1">
    <source>
        <dbReference type="EMBL" id="MBM7557292.1"/>
    </source>
</evidence>
<dbReference type="RefSeq" id="WP_204702051.1">
    <property type="nucleotide sequence ID" value="NZ_JAFBDQ010000011.1"/>
</dbReference>
<name>A0A938XQ32_9FIRM</name>
<evidence type="ECO:0000313" key="2">
    <source>
        <dbReference type="Proteomes" id="UP000774000"/>
    </source>
</evidence>
<comment type="caution">
    <text evidence="1">The sequence shown here is derived from an EMBL/GenBank/DDBJ whole genome shotgun (WGS) entry which is preliminary data.</text>
</comment>
<reference evidence="1" key="1">
    <citation type="submission" date="2021-01" db="EMBL/GenBank/DDBJ databases">
        <title>Genomic Encyclopedia of Type Strains, Phase IV (KMG-IV): sequencing the most valuable type-strain genomes for metagenomic binning, comparative biology and taxonomic classification.</title>
        <authorList>
            <person name="Goeker M."/>
        </authorList>
    </citation>
    <scope>NUCLEOTIDE SEQUENCE</scope>
    <source>
        <strain evidence="1">DSM 23230</strain>
    </source>
</reference>
<dbReference type="Proteomes" id="UP000774000">
    <property type="component" value="Unassembled WGS sequence"/>
</dbReference>